<feature type="compositionally biased region" description="Acidic residues" evidence="1">
    <location>
        <begin position="1"/>
        <end position="14"/>
    </location>
</feature>
<dbReference type="KEGG" id="hrr:HZS55_20965"/>
<dbReference type="EMBL" id="CP058910">
    <property type="protein sequence ID" value="QLH79612.1"/>
    <property type="molecule type" value="Genomic_DNA"/>
</dbReference>
<keyword evidence="3" id="KW-1185">Reference proteome</keyword>
<proteinExistence type="predicted"/>
<accession>A0A7D5TPB4</accession>
<evidence type="ECO:0000256" key="1">
    <source>
        <dbReference type="SAM" id="MobiDB-lite"/>
    </source>
</evidence>
<dbReference type="GeneID" id="56080390"/>
<protein>
    <recommendedName>
        <fullName evidence="4">Type II toxin-antitoxin system HicB family antitoxin</fullName>
    </recommendedName>
</protein>
<evidence type="ECO:0000313" key="2">
    <source>
        <dbReference type="EMBL" id="QLH79612.1"/>
    </source>
</evidence>
<organism evidence="2 3">
    <name type="scientific">Halosimplex rubrum</name>
    <dbReference type="NCBI Taxonomy" id="869889"/>
    <lineage>
        <taxon>Archaea</taxon>
        <taxon>Methanobacteriati</taxon>
        <taxon>Methanobacteriota</taxon>
        <taxon>Stenosarchaea group</taxon>
        <taxon>Halobacteria</taxon>
        <taxon>Halobacteriales</taxon>
        <taxon>Haloarculaceae</taxon>
        <taxon>Halosimplex</taxon>
    </lineage>
</organism>
<reference evidence="2 3" key="1">
    <citation type="submission" date="2020-07" db="EMBL/GenBank/DDBJ databases">
        <title>Halosimplex pelagicum sp. nov. and Halosimplex rubrum sp. nov., isolated from salted brown alga Laminaria, and emended description of the genus Halosimplex.</title>
        <authorList>
            <person name="Cui H."/>
        </authorList>
    </citation>
    <scope>NUCLEOTIDE SEQUENCE [LARGE SCALE GENOMIC DNA]</scope>
    <source>
        <strain evidence="2 3">R27</strain>
    </source>
</reference>
<feature type="region of interest" description="Disordered" evidence="1">
    <location>
        <begin position="57"/>
        <end position="92"/>
    </location>
</feature>
<dbReference type="RefSeq" id="WP_179909477.1">
    <property type="nucleotide sequence ID" value="NZ_CP058910.1"/>
</dbReference>
<evidence type="ECO:0008006" key="4">
    <source>
        <dbReference type="Google" id="ProtNLM"/>
    </source>
</evidence>
<dbReference type="OrthoDB" id="201961at2157"/>
<dbReference type="Proteomes" id="UP000509667">
    <property type="component" value="Chromosome"/>
</dbReference>
<gene>
    <name evidence="2" type="ORF">HZS55_20965</name>
</gene>
<sequence>MASATDDPDGDGPDGVEFVREDDGTVTARDLETGLARGGDSRAEALAQLAEVLELHEGGGESIENPDEFLRDELDVDPDERDADGPLPEFLR</sequence>
<evidence type="ECO:0000313" key="3">
    <source>
        <dbReference type="Proteomes" id="UP000509667"/>
    </source>
</evidence>
<dbReference type="AlphaFoldDB" id="A0A7D5TPB4"/>
<dbReference type="InterPro" id="IPR055811">
    <property type="entry name" value="DUF7387"/>
</dbReference>
<feature type="region of interest" description="Disordered" evidence="1">
    <location>
        <begin position="1"/>
        <end position="27"/>
    </location>
</feature>
<name>A0A7D5TPB4_9EURY</name>
<dbReference type="Pfam" id="PF24113">
    <property type="entry name" value="DUF7387"/>
    <property type="match status" value="1"/>
</dbReference>